<dbReference type="EMBL" id="BQNB010013304">
    <property type="protein sequence ID" value="GJT14340.1"/>
    <property type="molecule type" value="Genomic_DNA"/>
</dbReference>
<protein>
    <submittedName>
        <fullName evidence="2">Uncharacterized protein</fullName>
    </submittedName>
</protein>
<feature type="compositionally biased region" description="Basic and acidic residues" evidence="1">
    <location>
        <begin position="57"/>
        <end position="85"/>
    </location>
</feature>
<sequence length="132" mass="14033">MRVAAEPYAGGNAPYAGGNQPNAALAAGDEEDDKDGDADDEANDSYELIDYKFEESDKGKEKVTNAAKEEAEKTSEVKDDTKKTELPPSSSSLSVSSGFSDQFLKLSFDSSLVSTVKDSVDIDVSSLLDIPI</sequence>
<evidence type="ECO:0000313" key="3">
    <source>
        <dbReference type="Proteomes" id="UP001151760"/>
    </source>
</evidence>
<feature type="region of interest" description="Disordered" evidence="1">
    <location>
        <begin position="57"/>
        <end position="96"/>
    </location>
</feature>
<reference evidence="2" key="2">
    <citation type="submission" date="2022-01" db="EMBL/GenBank/DDBJ databases">
        <authorList>
            <person name="Yamashiro T."/>
            <person name="Shiraishi A."/>
            <person name="Satake H."/>
            <person name="Nakayama K."/>
        </authorList>
    </citation>
    <scope>NUCLEOTIDE SEQUENCE</scope>
</reference>
<proteinExistence type="predicted"/>
<comment type="caution">
    <text evidence="2">The sequence shown here is derived from an EMBL/GenBank/DDBJ whole genome shotgun (WGS) entry which is preliminary data.</text>
</comment>
<name>A0ABQ5BHN4_9ASTR</name>
<gene>
    <name evidence="2" type="ORF">Tco_0861382</name>
</gene>
<accession>A0ABQ5BHN4</accession>
<evidence type="ECO:0000256" key="1">
    <source>
        <dbReference type="SAM" id="MobiDB-lite"/>
    </source>
</evidence>
<organism evidence="2 3">
    <name type="scientific">Tanacetum coccineum</name>
    <dbReference type="NCBI Taxonomy" id="301880"/>
    <lineage>
        <taxon>Eukaryota</taxon>
        <taxon>Viridiplantae</taxon>
        <taxon>Streptophyta</taxon>
        <taxon>Embryophyta</taxon>
        <taxon>Tracheophyta</taxon>
        <taxon>Spermatophyta</taxon>
        <taxon>Magnoliopsida</taxon>
        <taxon>eudicotyledons</taxon>
        <taxon>Gunneridae</taxon>
        <taxon>Pentapetalae</taxon>
        <taxon>asterids</taxon>
        <taxon>campanulids</taxon>
        <taxon>Asterales</taxon>
        <taxon>Asteraceae</taxon>
        <taxon>Asteroideae</taxon>
        <taxon>Anthemideae</taxon>
        <taxon>Anthemidinae</taxon>
        <taxon>Tanacetum</taxon>
    </lineage>
</organism>
<feature type="region of interest" description="Disordered" evidence="1">
    <location>
        <begin position="1"/>
        <end position="45"/>
    </location>
</feature>
<reference evidence="2" key="1">
    <citation type="journal article" date="2022" name="Int. J. Mol. Sci.">
        <title>Draft Genome of Tanacetum Coccineum: Genomic Comparison of Closely Related Tanacetum-Family Plants.</title>
        <authorList>
            <person name="Yamashiro T."/>
            <person name="Shiraishi A."/>
            <person name="Nakayama K."/>
            <person name="Satake H."/>
        </authorList>
    </citation>
    <scope>NUCLEOTIDE SEQUENCE</scope>
</reference>
<keyword evidence="3" id="KW-1185">Reference proteome</keyword>
<feature type="compositionally biased region" description="Acidic residues" evidence="1">
    <location>
        <begin position="28"/>
        <end position="44"/>
    </location>
</feature>
<dbReference type="Proteomes" id="UP001151760">
    <property type="component" value="Unassembled WGS sequence"/>
</dbReference>
<feature type="compositionally biased region" description="Low complexity" evidence="1">
    <location>
        <begin position="1"/>
        <end position="27"/>
    </location>
</feature>
<evidence type="ECO:0000313" key="2">
    <source>
        <dbReference type="EMBL" id="GJT14340.1"/>
    </source>
</evidence>